<evidence type="ECO:0000256" key="6">
    <source>
        <dbReference type="ARBA" id="ARBA00022984"/>
    </source>
</evidence>
<keyword evidence="6" id="KW-0573">Peptidoglycan synthesis</keyword>
<feature type="transmembrane region" description="Helical" evidence="17">
    <location>
        <begin position="162"/>
        <end position="178"/>
    </location>
</feature>
<organism evidence="18 19">
    <name type="scientific">Porcincola intestinalis</name>
    <dbReference type="NCBI Taxonomy" id="2606632"/>
    <lineage>
        <taxon>Bacteria</taxon>
        <taxon>Bacillati</taxon>
        <taxon>Bacillota</taxon>
        <taxon>Clostridia</taxon>
        <taxon>Lachnospirales</taxon>
        <taxon>Lachnospiraceae</taxon>
        <taxon>Porcincola</taxon>
    </lineage>
</organism>
<evidence type="ECO:0000313" key="19">
    <source>
        <dbReference type="Proteomes" id="UP000481852"/>
    </source>
</evidence>
<comment type="catalytic activity">
    <reaction evidence="15">
        <text>[GlcNAc-(1-&gt;4)-Mur2Ac(oyl-L-Ala-gamma-D-Glu-L-Lys-D-Ala-D-Ala)](n)-di-trans,octa-cis-undecaprenyl diphosphate + beta-D-GlcNAc-(1-&gt;4)-Mur2Ac(oyl-L-Ala-gamma-D-Glu-L-Lys-D-Ala-D-Ala)-di-trans,octa-cis-undecaprenyl diphosphate = [GlcNAc-(1-&gt;4)-Mur2Ac(oyl-L-Ala-gamma-D-Glu-L-Lys-D-Ala-D-Ala)](n+1)-di-trans,octa-cis-undecaprenyl diphosphate + di-trans,octa-cis-undecaprenyl diphosphate + H(+)</text>
        <dbReference type="Rhea" id="RHEA:23708"/>
        <dbReference type="Rhea" id="RHEA-COMP:9602"/>
        <dbReference type="Rhea" id="RHEA-COMP:9603"/>
        <dbReference type="ChEBI" id="CHEBI:15378"/>
        <dbReference type="ChEBI" id="CHEBI:58405"/>
        <dbReference type="ChEBI" id="CHEBI:60033"/>
        <dbReference type="ChEBI" id="CHEBI:78435"/>
        <dbReference type="EC" id="2.4.99.28"/>
    </reaction>
</comment>
<reference evidence="18 19" key="1">
    <citation type="submission" date="2019-08" db="EMBL/GenBank/DDBJ databases">
        <title>In-depth cultivation of the pig gut microbiome towards novel bacterial diversity and tailored functional studies.</title>
        <authorList>
            <person name="Wylensek D."/>
            <person name="Hitch T.C.A."/>
            <person name="Clavel T."/>
        </authorList>
    </citation>
    <scope>NUCLEOTIDE SEQUENCE [LARGE SCALE GENOMIC DNA]</scope>
    <source>
        <strain evidence="18 19">Oil+RF-744-WCA-WT-11</strain>
    </source>
</reference>
<evidence type="ECO:0000256" key="15">
    <source>
        <dbReference type="ARBA" id="ARBA00049902"/>
    </source>
</evidence>
<accession>A0A6L5X824</accession>
<dbReference type="PANTHER" id="PTHR30474:SF2">
    <property type="entry name" value="PEPTIDOGLYCAN GLYCOSYLTRANSFERASE FTSW-RELATED"/>
    <property type="match status" value="1"/>
</dbReference>
<keyword evidence="3" id="KW-0808">Transferase</keyword>
<feature type="transmembrane region" description="Helical" evidence="17">
    <location>
        <begin position="184"/>
        <end position="201"/>
    </location>
</feature>
<feature type="transmembrane region" description="Helical" evidence="17">
    <location>
        <begin position="136"/>
        <end position="153"/>
    </location>
</feature>
<evidence type="ECO:0000256" key="5">
    <source>
        <dbReference type="ARBA" id="ARBA00022960"/>
    </source>
</evidence>
<evidence type="ECO:0000256" key="3">
    <source>
        <dbReference type="ARBA" id="ARBA00022679"/>
    </source>
</evidence>
<keyword evidence="7 17" id="KW-1133">Transmembrane helix</keyword>
<feature type="transmembrane region" description="Helical" evidence="17">
    <location>
        <begin position="332"/>
        <end position="357"/>
    </location>
</feature>
<feature type="transmembrane region" description="Helical" evidence="17">
    <location>
        <begin position="294"/>
        <end position="320"/>
    </location>
</feature>
<comment type="subcellular location">
    <subcellularLocation>
        <location evidence="1">Membrane</location>
        <topology evidence="1">Multi-pass membrane protein</topology>
    </subcellularLocation>
</comment>
<protein>
    <recommendedName>
        <fullName evidence="12">Probable peptidoglycan glycosyltransferase FtsW</fullName>
        <ecNumber evidence="14">2.4.99.28</ecNumber>
    </recommendedName>
    <alternativeName>
        <fullName evidence="13">Cell division protein FtsW</fullName>
    </alternativeName>
    <alternativeName>
        <fullName evidence="10">Cell wall polymerase</fullName>
    </alternativeName>
    <alternativeName>
        <fullName evidence="9">Peptidoglycan polymerase</fullName>
    </alternativeName>
</protein>
<dbReference type="Pfam" id="PF01098">
    <property type="entry name" value="FTSW_RODA_SPOVE"/>
    <property type="match status" value="1"/>
</dbReference>
<sequence length="400" mass="43646">MTHRQENVRAARGRFHLLRGSRKDEAAGADYFDYNLLAVVILLTAFGLVMQYSVTAYSMLQVKGHPFMKQILVCAGGMVILIVASRIDYHGLAKGSGLLFAGSILLVIATRFIGKNVNGATRWIDLGFIQFQPSEVAKLAVILYIPVLITMMGTKFGKYKRAPARILGLGLLTAFLVYKFTDNLSTAIIIFGICFVMVIVAHPHPRGLVALFFAALAAVYPVYLVLKSIFQTASSTSFRYRRILTWLNPEKYQKEGGYQVMQGLYAIGSGGLFGKGLGNSAQKLGVLPEAENDMIFAIVCEELGLVGAFILTGLFIYLLYRLFFIALNAPDRLGALIVVGIFSHVAIQVVLNIAVVLSIIPTTGITLPFVSSGGTSLWFLMAEMGIALNISGQIIERKKS</sequence>
<dbReference type="GO" id="GO:0032153">
    <property type="term" value="C:cell division site"/>
    <property type="evidence" value="ECO:0007669"/>
    <property type="project" value="TreeGrafter"/>
</dbReference>
<dbReference type="GO" id="GO:0015648">
    <property type="term" value="F:lipid-linked peptidoglycan transporter activity"/>
    <property type="evidence" value="ECO:0007669"/>
    <property type="project" value="TreeGrafter"/>
</dbReference>
<dbReference type="RefSeq" id="WP_154526516.1">
    <property type="nucleotide sequence ID" value="NZ_JAXFDQ010000017.1"/>
</dbReference>
<evidence type="ECO:0000256" key="8">
    <source>
        <dbReference type="ARBA" id="ARBA00023136"/>
    </source>
</evidence>
<dbReference type="GO" id="GO:0005886">
    <property type="term" value="C:plasma membrane"/>
    <property type="evidence" value="ECO:0007669"/>
    <property type="project" value="TreeGrafter"/>
</dbReference>
<dbReference type="InterPro" id="IPR001182">
    <property type="entry name" value="FtsW/RodA"/>
</dbReference>
<keyword evidence="4 17" id="KW-0812">Transmembrane</keyword>
<evidence type="ECO:0000256" key="17">
    <source>
        <dbReference type="SAM" id="Phobius"/>
    </source>
</evidence>
<dbReference type="GO" id="GO:0008360">
    <property type="term" value="P:regulation of cell shape"/>
    <property type="evidence" value="ECO:0007669"/>
    <property type="project" value="UniProtKB-KW"/>
</dbReference>
<evidence type="ECO:0000256" key="2">
    <source>
        <dbReference type="ARBA" id="ARBA00022676"/>
    </source>
</evidence>
<evidence type="ECO:0000256" key="7">
    <source>
        <dbReference type="ARBA" id="ARBA00022989"/>
    </source>
</evidence>
<dbReference type="Proteomes" id="UP000481852">
    <property type="component" value="Unassembled WGS sequence"/>
</dbReference>
<keyword evidence="8 17" id="KW-0472">Membrane</keyword>
<evidence type="ECO:0000256" key="9">
    <source>
        <dbReference type="ARBA" id="ARBA00032370"/>
    </source>
</evidence>
<name>A0A6L5X824_9FIRM</name>
<proteinExistence type="inferred from homology"/>
<keyword evidence="2" id="KW-0328">Glycosyltransferase</keyword>
<dbReference type="GO" id="GO:0051301">
    <property type="term" value="P:cell division"/>
    <property type="evidence" value="ECO:0007669"/>
    <property type="project" value="InterPro"/>
</dbReference>
<evidence type="ECO:0000256" key="12">
    <source>
        <dbReference type="ARBA" id="ARBA00041185"/>
    </source>
</evidence>
<evidence type="ECO:0000256" key="16">
    <source>
        <dbReference type="ARBA" id="ARBA00049966"/>
    </source>
</evidence>
<evidence type="ECO:0000256" key="14">
    <source>
        <dbReference type="ARBA" id="ARBA00044770"/>
    </source>
</evidence>
<dbReference type="EMBL" id="VULZ01000012">
    <property type="protein sequence ID" value="MSS15555.1"/>
    <property type="molecule type" value="Genomic_DNA"/>
</dbReference>
<dbReference type="GO" id="GO:0009252">
    <property type="term" value="P:peptidoglycan biosynthetic process"/>
    <property type="evidence" value="ECO:0007669"/>
    <property type="project" value="UniProtKB-KW"/>
</dbReference>
<feature type="transmembrane region" description="Helical" evidence="17">
    <location>
        <begin position="31"/>
        <end position="54"/>
    </location>
</feature>
<evidence type="ECO:0000256" key="11">
    <source>
        <dbReference type="ARBA" id="ARBA00038053"/>
    </source>
</evidence>
<evidence type="ECO:0000256" key="10">
    <source>
        <dbReference type="ARBA" id="ARBA00033270"/>
    </source>
</evidence>
<evidence type="ECO:0000313" key="18">
    <source>
        <dbReference type="EMBL" id="MSS15555.1"/>
    </source>
</evidence>
<dbReference type="AlphaFoldDB" id="A0A6L5X824"/>
<gene>
    <name evidence="18" type="ORF">FYJ35_10985</name>
</gene>
<keyword evidence="19" id="KW-1185">Reference proteome</keyword>
<comment type="similarity">
    <text evidence="11">Belongs to the SEDS family. FtsW subfamily.</text>
</comment>
<feature type="transmembrane region" description="Helical" evidence="17">
    <location>
        <begin position="377"/>
        <end position="395"/>
    </location>
</feature>
<dbReference type="EC" id="2.4.99.28" evidence="14"/>
<evidence type="ECO:0000256" key="4">
    <source>
        <dbReference type="ARBA" id="ARBA00022692"/>
    </source>
</evidence>
<feature type="transmembrane region" description="Helical" evidence="17">
    <location>
        <begin position="96"/>
        <end position="114"/>
    </location>
</feature>
<dbReference type="GO" id="GO:0008955">
    <property type="term" value="F:peptidoglycan glycosyltransferase activity"/>
    <property type="evidence" value="ECO:0007669"/>
    <property type="project" value="UniProtKB-EC"/>
</dbReference>
<comment type="caution">
    <text evidence="18">The sequence shown here is derived from an EMBL/GenBank/DDBJ whole genome shotgun (WGS) entry which is preliminary data.</text>
</comment>
<evidence type="ECO:0000256" key="13">
    <source>
        <dbReference type="ARBA" id="ARBA00041418"/>
    </source>
</evidence>
<evidence type="ECO:0000256" key="1">
    <source>
        <dbReference type="ARBA" id="ARBA00004141"/>
    </source>
</evidence>
<comment type="function">
    <text evidence="16">Peptidoglycan polymerase that is essential for cell division.</text>
</comment>
<feature type="transmembrane region" description="Helical" evidence="17">
    <location>
        <begin position="208"/>
        <end position="226"/>
    </location>
</feature>
<dbReference type="PANTHER" id="PTHR30474">
    <property type="entry name" value="CELL CYCLE PROTEIN"/>
    <property type="match status" value="1"/>
</dbReference>
<keyword evidence="5" id="KW-0133">Cell shape</keyword>
<feature type="transmembrane region" description="Helical" evidence="17">
    <location>
        <begin position="66"/>
        <end position="84"/>
    </location>
</feature>